<keyword evidence="12" id="KW-0325">Glycoprotein</keyword>
<gene>
    <name evidence="18" type="primary">TDEL0G02920</name>
    <name evidence="18" type="ORF">TDEL_0G02920</name>
</gene>
<evidence type="ECO:0000256" key="1">
    <source>
        <dbReference type="ARBA" id="ARBA00004477"/>
    </source>
</evidence>
<dbReference type="UniPathway" id="UPA00378"/>
<dbReference type="GO" id="GO:0032527">
    <property type="term" value="P:protein exit from endoplasmic reticulum"/>
    <property type="evidence" value="ECO:0007669"/>
    <property type="project" value="EnsemblFungi"/>
</dbReference>
<dbReference type="Gene3D" id="2.80.10.50">
    <property type="match status" value="1"/>
</dbReference>
<dbReference type="Pfam" id="PF02366">
    <property type="entry name" value="PMT"/>
    <property type="match status" value="1"/>
</dbReference>
<evidence type="ECO:0000256" key="11">
    <source>
        <dbReference type="ARBA" id="ARBA00023136"/>
    </source>
</evidence>
<dbReference type="eggNOG" id="KOG3359">
    <property type="taxonomic scope" value="Eukaryota"/>
</dbReference>
<evidence type="ECO:0000256" key="13">
    <source>
        <dbReference type="ARBA" id="ARBA00045085"/>
    </source>
</evidence>
<protein>
    <recommendedName>
        <fullName evidence="4 15">Dolichyl-phosphate-mannose--protein mannosyltransferase</fullName>
        <ecNumber evidence="4 15">2.4.1.109</ecNumber>
    </recommendedName>
</protein>
<evidence type="ECO:0000256" key="10">
    <source>
        <dbReference type="ARBA" id="ARBA00022989"/>
    </source>
</evidence>
<dbReference type="SUPFAM" id="SSF82109">
    <property type="entry name" value="MIR domain"/>
    <property type="match status" value="1"/>
</dbReference>
<dbReference type="PANTHER" id="PTHR10050">
    <property type="entry name" value="DOLICHYL-PHOSPHATE-MANNOSE--PROTEIN MANNOSYLTRANSFERASE"/>
    <property type="match status" value="1"/>
</dbReference>
<dbReference type="InterPro" id="IPR036300">
    <property type="entry name" value="MIR_dom_sf"/>
</dbReference>
<dbReference type="GO" id="GO:0004169">
    <property type="term" value="F:dolichyl-phosphate-mannose-protein mannosyltransferase activity"/>
    <property type="evidence" value="ECO:0007669"/>
    <property type="project" value="UniProtKB-UniRule"/>
</dbReference>
<feature type="domain" description="MIR" evidence="17">
    <location>
        <begin position="459"/>
        <end position="515"/>
    </location>
</feature>
<evidence type="ECO:0000256" key="8">
    <source>
        <dbReference type="ARBA" id="ARBA00022737"/>
    </source>
</evidence>
<dbReference type="HOGENOM" id="CLU_008438_2_0_1"/>
<dbReference type="GO" id="GO:0097583">
    <property type="term" value="C:dolichyl-phosphate-mannose-protein mannosyltransferase Pmt1p-Pmt3p dimer complex"/>
    <property type="evidence" value="ECO:0007669"/>
    <property type="project" value="EnsemblFungi"/>
</dbReference>
<dbReference type="SMART" id="SM00472">
    <property type="entry name" value="MIR"/>
    <property type="match status" value="3"/>
</dbReference>
<evidence type="ECO:0000256" key="5">
    <source>
        <dbReference type="ARBA" id="ARBA00022676"/>
    </source>
</evidence>
<comment type="subcellular location">
    <subcellularLocation>
        <location evidence="1 15">Endoplasmic reticulum membrane</location>
        <topology evidence="1 15">Multi-pass membrane protein</topology>
    </subcellularLocation>
</comment>
<dbReference type="KEGG" id="tdl:TDEL_0G02920"/>
<feature type="region of interest" description="Disordered" evidence="16">
    <location>
        <begin position="1"/>
        <end position="21"/>
    </location>
</feature>
<feature type="domain" description="MIR" evidence="17">
    <location>
        <begin position="325"/>
        <end position="379"/>
    </location>
</feature>
<dbReference type="Pfam" id="PF02815">
    <property type="entry name" value="MIR"/>
    <property type="match status" value="1"/>
</dbReference>
<feature type="transmembrane region" description="Helical" evidence="15">
    <location>
        <begin position="277"/>
        <end position="294"/>
    </location>
</feature>
<dbReference type="InterPro" id="IPR027005">
    <property type="entry name" value="PMT-like"/>
</dbReference>
<name>G8ZXP2_TORDE</name>
<dbReference type="GO" id="GO:0009272">
    <property type="term" value="P:fungal-type cell wall biogenesis"/>
    <property type="evidence" value="ECO:0007669"/>
    <property type="project" value="EnsemblFungi"/>
</dbReference>
<evidence type="ECO:0000256" key="9">
    <source>
        <dbReference type="ARBA" id="ARBA00022824"/>
    </source>
</evidence>
<evidence type="ECO:0000256" key="3">
    <source>
        <dbReference type="ARBA" id="ARBA00007222"/>
    </source>
</evidence>
<feature type="domain" description="MIR" evidence="17">
    <location>
        <begin position="389"/>
        <end position="449"/>
    </location>
</feature>
<dbReference type="InParanoid" id="G8ZXP2"/>
<dbReference type="GO" id="GO:1900101">
    <property type="term" value="P:regulation of endoplasmic reticulum unfolded protein response"/>
    <property type="evidence" value="ECO:0007669"/>
    <property type="project" value="EnsemblFungi"/>
</dbReference>
<evidence type="ECO:0000256" key="7">
    <source>
        <dbReference type="ARBA" id="ARBA00022692"/>
    </source>
</evidence>
<feature type="transmembrane region" description="Helical" evidence="15">
    <location>
        <begin position="52"/>
        <end position="71"/>
    </location>
</feature>
<evidence type="ECO:0000256" key="6">
    <source>
        <dbReference type="ARBA" id="ARBA00022679"/>
    </source>
</evidence>
<dbReference type="OrthoDB" id="292747at2759"/>
<evidence type="ECO:0000256" key="16">
    <source>
        <dbReference type="SAM" id="MobiDB-lite"/>
    </source>
</evidence>
<evidence type="ECO:0000313" key="19">
    <source>
        <dbReference type="Proteomes" id="UP000005627"/>
    </source>
</evidence>
<dbReference type="InterPro" id="IPR003342">
    <property type="entry name" value="ArnT-like_N"/>
</dbReference>
<comment type="pathway">
    <text evidence="2 15">Protein modification; protein glycosylation.</text>
</comment>
<keyword evidence="5 15" id="KW-0328">Glycosyltransferase</keyword>
<keyword evidence="9 15" id="KW-0256">Endoplasmic reticulum</keyword>
<dbReference type="Proteomes" id="UP000005627">
    <property type="component" value="Chromosome 7"/>
</dbReference>
<feature type="transmembrane region" description="Helical" evidence="15">
    <location>
        <begin position="627"/>
        <end position="648"/>
    </location>
</feature>
<dbReference type="InterPro" id="IPR016093">
    <property type="entry name" value="MIR_motif"/>
</dbReference>
<organism evidence="18 19">
    <name type="scientific">Torulaspora delbrueckii</name>
    <name type="common">Yeast</name>
    <name type="synonym">Candida colliculosa</name>
    <dbReference type="NCBI Taxonomy" id="4950"/>
    <lineage>
        <taxon>Eukaryota</taxon>
        <taxon>Fungi</taxon>
        <taxon>Dikarya</taxon>
        <taxon>Ascomycota</taxon>
        <taxon>Saccharomycotina</taxon>
        <taxon>Saccharomycetes</taxon>
        <taxon>Saccharomycetales</taxon>
        <taxon>Saccharomycetaceae</taxon>
        <taxon>Torulaspora</taxon>
    </lineage>
</organism>
<accession>G8ZXP2</accession>
<dbReference type="Pfam" id="PF16192">
    <property type="entry name" value="PMT_4TMC"/>
    <property type="match status" value="1"/>
</dbReference>
<evidence type="ECO:0000256" key="4">
    <source>
        <dbReference type="ARBA" id="ARBA00012839"/>
    </source>
</evidence>
<comment type="catalytic activity">
    <reaction evidence="14 15">
        <text>a di-trans,poly-cis-dolichyl beta-D-mannosyl phosphate + L-seryl-[protein] = 3-O-(alpha-D-mannosyl)-L-seryl-[protein] + a di-trans,poly-cis-dolichyl phosphate + H(+)</text>
        <dbReference type="Rhea" id="RHEA:17377"/>
        <dbReference type="Rhea" id="RHEA-COMP:9863"/>
        <dbReference type="Rhea" id="RHEA-COMP:13546"/>
        <dbReference type="Rhea" id="RHEA-COMP:19498"/>
        <dbReference type="Rhea" id="RHEA-COMP:19501"/>
        <dbReference type="ChEBI" id="CHEBI:15378"/>
        <dbReference type="ChEBI" id="CHEBI:29999"/>
        <dbReference type="ChEBI" id="CHEBI:57683"/>
        <dbReference type="ChEBI" id="CHEBI:58211"/>
        <dbReference type="ChEBI" id="CHEBI:137321"/>
        <dbReference type="EC" id="2.4.1.109"/>
    </reaction>
</comment>
<dbReference type="EC" id="2.4.1.109" evidence="4 15"/>
<dbReference type="PROSITE" id="PS50919">
    <property type="entry name" value="MIR"/>
    <property type="match status" value="3"/>
</dbReference>
<evidence type="ECO:0000256" key="14">
    <source>
        <dbReference type="ARBA" id="ARBA00045102"/>
    </source>
</evidence>
<dbReference type="AlphaFoldDB" id="G8ZXP2"/>
<feature type="transmembrane region" description="Helical" evidence="15">
    <location>
        <begin position="187"/>
        <end position="204"/>
    </location>
</feature>
<feature type="transmembrane region" description="Helical" evidence="15">
    <location>
        <begin position="686"/>
        <end position="706"/>
    </location>
</feature>
<evidence type="ECO:0000256" key="2">
    <source>
        <dbReference type="ARBA" id="ARBA00004922"/>
    </source>
</evidence>
<dbReference type="FunFam" id="2.80.10.50:FF:000034">
    <property type="entry name" value="Dolichyl-phosphate-mannose-protein mannosyltransferase 1"/>
    <property type="match status" value="1"/>
</dbReference>
<comment type="catalytic activity">
    <reaction evidence="13 15">
        <text>a di-trans,poly-cis-dolichyl beta-D-mannosyl phosphate + L-threonyl-[protein] = 3-O-(alpha-D-mannosyl)-L-threonyl-[protein] + a di-trans,poly-cis-dolichyl phosphate + H(+)</text>
        <dbReference type="Rhea" id="RHEA:53396"/>
        <dbReference type="Rhea" id="RHEA-COMP:11060"/>
        <dbReference type="Rhea" id="RHEA-COMP:13547"/>
        <dbReference type="Rhea" id="RHEA-COMP:19498"/>
        <dbReference type="Rhea" id="RHEA-COMP:19501"/>
        <dbReference type="ChEBI" id="CHEBI:15378"/>
        <dbReference type="ChEBI" id="CHEBI:30013"/>
        <dbReference type="ChEBI" id="CHEBI:57683"/>
        <dbReference type="ChEBI" id="CHEBI:58211"/>
        <dbReference type="ChEBI" id="CHEBI:137323"/>
        <dbReference type="EC" id="2.4.1.109"/>
    </reaction>
</comment>
<feature type="transmembrane region" description="Helical" evidence="15">
    <location>
        <begin position="589"/>
        <end position="607"/>
    </location>
</feature>
<dbReference type="PANTHER" id="PTHR10050:SF50">
    <property type="entry name" value="DOLICHYL-PHOSPHATE-MANNOSE--PROTEIN MANNOSYLTRANSFERASE 1-RELATED"/>
    <property type="match status" value="1"/>
</dbReference>
<dbReference type="STRING" id="1076872.G8ZXP2"/>
<dbReference type="EMBL" id="HE616748">
    <property type="protein sequence ID" value="CCE93659.1"/>
    <property type="molecule type" value="Genomic_DNA"/>
</dbReference>
<keyword evidence="7 15" id="KW-0812">Transmembrane</keyword>
<evidence type="ECO:0000259" key="17">
    <source>
        <dbReference type="PROSITE" id="PS50919"/>
    </source>
</evidence>
<keyword evidence="8" id="KW-0677">Repeat</keyword>
<keyword evidence="6 15" id="KW-0808">Transferase</keyword>
<dbReference type="RefSeq" id="XP_003682870.1">
    <property type="nucleotide sequence ID" value="XM_003682822.1"/>
</dbReference>
<dbReference type="GO" id="GO:0036503">
    <property type="term" value="P:ERAD pathway"/>
    <property type="evidence" value="ECO:0007669"/>
    <property type="project" value="EnsemblFungi"/>
</dbReference>
<dbReference type="FunCoup" id="G8ZXP2">
    <property type="interactions" value="83"/>
</dbReference>
<comment type="function">
    <text evidence="15">Transfers mannose from Dol-P-mannose to Ser or Thr residues on proteins.</text>
</comment>
<feature type="transmembrane region" description="Helical" evidence="15">
    <location>
        <begin position="660"/>
        <end position="680"/>
    </location>
</feature>
<keyword evidence="19" id="KW-1185">Reference proteome</keyword>
<dbReference type="InterPro" id="IPR032421">
    <property type="entry name" value="PMT_4TMC"/>
</dbReference>
<evidence type="ECO:0000256" key="15">
    <source>
        <dbReference type="RuleBase" id="RU367007"/>
    </source>
</evidence>
<keyword evidence="10 15" id="KW-1133">Transmembrane helix</keyword>
<feature type="transmembrane region" description="Helical" evidence="15">
    <location>
        <begin position="134"/>
        <end position="156"/>
    </location>
</feature>
<dbReference type="GeneID" id="11504875"/>
<keyword evidence="11 15" id="KW-0472">Membrane</keyword>
<dbReference type="CDD" id="cd23283">
    <property type="entry name" value="beta-trefoil_MIR_PMT1-like"/>
    <property type="match status" value="1"/>
</dbReference>
<proteinExistence type="inferred from homology"/>
<reference evidence="18 19" key="1">
    <citation type="journal article" date="2011" name="Proc. Natl. Acad. Sci. U.S.A.">
        <title>Evolutionary erosion of yeast sex chromosomes by mating-type switching accidents.</title>
        <authorList>
            <person name="Gordon J.L."/>
            <person name="Armisen D."/>
            <person name="Proux-Wera E."/>
            <person name="Oheigeartaigh S.S."/>
            <person name="Byrne K.P."/>
            <person name="Wolfe K.H."/>
        </authorList>
    </citation>
    <scope>NUCLEOTIDE SEQUENCE [LARGE SCALE GENOMIC DNA]</scope>
    <source>
        <strain evidence="19">ATCC 10662 / CBS 1146 / NBRC 0425 / NCYC 2629 / NRRL Y-866</strain>
    </source>
</reference>
<feature type="transmembrane region" description="Helical" evidence="15">
    <location>
        <begin position="239"/>
        <end position="257"/>
    </location>
</feature>
<comment type="similarity">
    <text evidence="3 15">Belongs to the glycosyltransferase 39 family.</text>
</comment>
<evidence type="ECO:0000313" key="18">
    <source>
        <dbReference type="EMBL" id="CCE93659.1"/>
    </source>
</evidence>
<sequence length="830" mass="94233">MSVKDEKRTSGVENDPMQPLEVKQGPVRPFVVSEPPKTLAAARSTRSLKERLVVIGLAIFTVAIRLHDLSWPNQVIFDEVHFGGFASEYIKKDFFFDVHPPLAKMIFAWIASLAGFTGDFEFKNIGDIYPSTTPYVLMRSWAATCGCLTVILLYFTLRASGVRMWVALASAVCFAVENSFVTISRYILLDAPLMLFIAGAVYAFKKYEVFPTDTYQSLKYLVLTGVFLGFAASAKWVGFFTIAWVGLLCAFRLWFFIGDLTKPIRSTVKVAVIKGTVLLGVPLIIYTMIFYIHFQTLTHDTAGSGFYSSEFRSTLEGNHIPSDILAEVGVGSTVTLHHLNTRGGYLHSHLHEYPAGSKQQQITLYPHLDGNNEWLISLYNQTDAPLTSFENLPDGTKIRLLHKVTSRRLHSHDHKPPVSENSDWQKEVSGYGFEGFDGDANDDWIIEIDKDLSKPGPARDHVRALETKFRLKHAITGCYLFSHEVKLPKWGFDQQEVTCAHSGKPELLLWYIEGNTNDLLPEDAERISYKPSSFLKKFLETNERMWTINKNLVDTHVYESMPSSWPFLLRGIGYWTGEHRHVYLLGNAVLWWSVSSFIALFAMIIMFELGSWQVGKPILQDSDVVNFHIQVSEYLLGFAVHIAPSFLMKRQLFLHHYLPAYYFGILAFGQALEAFVSYIFRRAKTIGYAFILVFVASSIFFFKFYSPLTYGTAWTKDLCEKSQLLSGWDYTCDSYLNTYEDYKNLNSTSVVAETAETIVNEPAVTSYANIEEVKESEELVEVDDFESLMNEPGEKKFLDQNGNPLSPEEVQKLVEEQGGRIQKVQERSHD</sequence>
<dbReference type="GO" id="GO:0097582">
    <property type="term" value="C:dolichyl-phosphate-mannose-protein mannosyltransferase Pmt1p-Pmt2p dimer complex"/>
    <property type="evidence" value="ECO:0007669"/>
    <property type="project" value="EnsemblFungi"/>
</dbReference>
<feature type="compositionally biased region" description="Basic and acidic residues" evidence="16">
    <location>
        <begin position="1"/>
        <end position="10"/>
    </location>
</feature>
<evidence type="ECO:0000256" key="12">
    <source>
        <dbReference type="ARBA" id="ARBA00023180"/>
    </source>
</evidence>